<feature type="transmembrane region" description="Helical" evidence="7">
    <location>
        <begin position="274"/>
        <end position="293"/>
    </location>
</feature>
<evidence type="ECO:0000256" key="7">
    <source>
        <dbReference type="SAM" id="Phobius"/>
    </source>
</evidence>
<dbReference type="SUPFAM" id="SSF103473">
    <property type="entry name" value="MFS general substrate transporter"/>
    <property type="match status" value="1"/>
</dbReference>
<evidence type="ECO:0000256" key="1">
    <source>
        <dbReference type="ARBA" id="ARBA00004141"/>
    </source>
</evidence>
<keyword evidence="2" id="KW-0813">Transport</keyword>
<feature type="transmembrane region" description="Helical" evidence="7">
    <location>
        <begin position="179"/>
        <end position="202"/>
    </location>
</feature>
<feature type="transmembrane region" description="Helical" evidence="7">
    <location>
        <begin position="417"/>
        <end position="439"/>
    </location>
</feature>
<evidence type="ECO:0000259" key="8">
    <source>
        <dbReference type="PROSITE" id="PS50850"/>
    </source>
</evidence>
<comment type="subcellular location">
    <subcellularLocation>
        <location evidence="1">Membrane</location>
        <topology evidence="1">Multi-pass membrane protein</topology>
    </subcellularLocation>
</comment>
<comment type="caution">
    <text evidence="9">The sequence shown here is derived from an EMBL/GenBank/DDBJ whole genome shotgun (WGS) entry which is preliminary data.</text>
</comment>
<feature type="domain" description="Major facilitator superfamily (MFS) profile" evidence="8">
    <location>
        <begin position="1"/>
        <end position="478"/>
    </location>
</feature>
<proteinExistence type="predicted"/>
<dbReference type="InterPro" id="IPR011701">
    <property type="entry name" value="MFS"/>
</dbReference>
<feature type="transmembrane region" description="Helical" evidence="7">
    <location>
        <begin position="62"/>
        <end position="79"/>
    </location>
</feature>
<reference evidence="9" key="1">
    <citation type="submission" date="2023-03" db="EMBL/GenBank/DDBJ databases">
        <title>Massive genome expansion in bonnet fungi (Mycena s.s.) driven by repeated elements and novel gene families across ecological guilds.</title>
        <authorList>
            <consortium name="Lawrence Berkeley National Laboratory"/>
            <person name="Harder C.B."/>
            <person name="Miyauchi S."/>
            <person name="Viragh M."/>
            <person name="Kuo A."/>
            <person name="Thoen E."/>
            <person name="Andreopoulos B."/>
            <person name="Lu D."/>
            <person name="Skrede I."/>
            <person name="Drula E."/>
            <person name="Henrissat B."/>
            <person name="Morin E."/>
            <person name="Kohler A."/>
            <person name="Barry K."/>
            <person name="LaButti K."/>
            <person name="Morin E."/>
            <person name="Salamov A."/>
            <person name="Lipzen A."/>
            <person name="Mereny Z."/>
            <person name="Hegedus B."/>
            <person name="Baldrian P."/>
            <person name="Stursova M."/>
            <person name="Weitz H."/>
            <person name="Taylor A."/>
            <person name="Grigoriev I.V."/>
            <person name="Nagy L.G."/>
            <person name="Martin F."/>
            <person name="Kauserud H."/>
        </authorList>
    </citation>
    <scope>NUCLEOTIDE SEQUENCE</scope>
    <source>
        <strain evidence="9">CBHHK182m</strain>
    </source>
</reference>
<evidence type="ECO:0000313" key="9">
    <source>
        <dbReference type="EMBL" id="KAJ7696163.1"/>
    </source>
</evidence>
<feature type="transmembrane region" description="Helical" evidence="7">
    <location>
        <begin position="313"/>
        <end position="333"/>
    </location>
</feature>
<feature type="region of interest" description="Disordered" evidence="6">
    <location>
        <begin position="1"/>
        <end position="37"/>
    </location>
</feature>
<dbReference type="PROSITE" id="PS00216">
    <property type="entry name" value="SUGAR_TRANSPORT_1"/>
    <property type="match status" value="1"/>
</dbReference>
<dbReference type="InterPro" id="IPR005829">
    <property type="entry name" value="Sugar_transporter_CS"/>
</dbReference>
<feature type="transmembrane region" description="Helical" evidence="7">
    <location>
        <begin position="382"/>
        <end position="405"/>
    </location>
</feature>
<evidence type="ECO:0000256" key="2">
    <source>
        <dbReference type="ARBA" id="ARBA00022448"/>
    </source>
</evidence>
<keyword evidence="3 7" id="KW-0812">Transmembrane</keyword>
<feature type="compositionally biased region" description="Polar residues" evidence="6">
    <location>
        <begin position="1"/>
        <end position="17"/>
    </location>
</feature>
<feature type="compositionally biased region" description="Basic and acidic residues" evidence="6">
    <location>
        <begin position="18"/>
        <end position="37"/>
    </location>
</feature>
<organism evidence="9 10">
    <name type="scientific">Mycena metata</name>
    <dbReference type="NCBI Taxonomy" id="1033252"/>
    <lineage>
        <taxon>Eukaryota</taxon>
        <taxon>Fungi</taxon>
        <taxon>Dikarya</taxon>
        <taxon>Basidiomycota</taxon>
        <taxon>Agaricomycotina</taxon>
        <taxon>Agaricomycetes</taxon>
        <taxon>Agaricomycetidae</taxon>
        <taxon>Agaricales</taxon>
        <taxon>Marasmiineae</taxon>
        <taxon>Mycenaceae</taxon>
        <taxon>Mycena</taxon>
    </lineage>
</organism>
<dbReference type="PANTHER" id="PTHR23502:SF132">
    <property type="entry name" value="POLYAMINE TRANSPORTER 2-RELATED"/>
    <property type="match status" value="1"/>
</dbReference>
<dbReference type="CDD" id="cd17323">
    <property type="entry name" value="MFS_Tpo1_MDR_like"/>
    <property type="match status" value="1"/>
</dbReference>
<accession>A0AAD7DRQ1</accession>
<feature type="non-terminal residue" evidence="9">
    <location>
        <position position="483"/>
    </location>
</feature>
<dbReference type="InterPro" id="IPR036259">
    <property type="entry name" value="MFS_trans_sf"/>
</dbReference>
<dbReference type="Proteomes" id="UP001215598">
    <property type="component" value="Unassembled WGS sequence"/>
</dbReference>
<dbReference type="InterPro" id="IPR020846">
    <property type="entry name" value="MFS_dom"/>
</dbReference>
<name>A0AAD7DRQ1_9AGAR</name>
<keyword evidence="10" id="KW-1185">Reference proteome</keyword>
<dbReference type="GO" id="GO:0140115">
    <property type="term" value="P:export across plasma membrane"/>
    <property type="evidence" value="ECO:0007669"/>
    <property type="project" value="UniProtKB-ARBA"/>
</dbReference>
<sequence>KRIPHNESTNGQIPEKSNGQEKNEQPASDGHEDDSQKDLNVVDWDGLHDPEYPQNWPARKKWFNLSLATLAMLVANPGSSTISPGSSEHRLKALIVSIFSLGIALGPMLLAPISDEYGRRVVYLCSIRNLLHHPSCICAVSKNLPMLLVFRFLTGVSASNTCGGTIGDLFGPHQRAKAMALYGLAPISSNALSPVIGGYVICGLGWRWAFWINAIIAAPVFIVAIFFLGESHAPILLARKAKKTGKKTPKDAANSSKGASTLLMPFRLLFTHPTVFFLSLYMAFLYGLFYIFLMTMSLVFKGVYGFNVGEVGLSFLGLSAGMLIGNVLTGLVSDRQYEKAKEAHHGTPHPESRLTETVYTAMYCLLVPLGLFWFGWSAQEKVQFVCPIIATSFLGIAISAAYISIQSYMLDAFASDAADVLAATTFLRSVFGTILPLPLAGAPTYTLLGFGWGNSLLGFISLVLVPIPWVFIHHGQKWDEESK</sequence>
<evidence type="ECO:0000256" key="4">
    <source>
        <dbReference type="ARBA" id="ARBA00022989"/>
    </source>
</evidence>
<dbReference type="PANTHER" id="PTHR23502">
    <property type="entry name" value="MAJOR FACILITATOR SUPERFAMILY"/>
    <property type="match status" value="1"/>
</dbReference>
<dbReference type="PROSITE" id="PS50850">
    <property type="entry name" value="MFS"/>
    <property type="match status" value="1"/>
</dbReference>
<keyword evidence="5 7" id="KW-0472">Membrane</keyword>
<protein>
    <submittedName>
        <fullName evidence="9">Major facilitator superfamily domain-containing protein</fullName>
    </submittedName>
</protein>
<dbReference type="GO" id="GO:0022857">
    <property type="term" value="F:transmembrane transporter activity"/>
    <property type="evidence" value="ECO:0007669"/>
    <property type="project" value="InterPro"/>
</dbReference>
<dbReference type="AlphaFoldDB" id="A0AAD7DRQ1"/>
<dbReference type="GO" id="GO:0005886">
    <property type="term" value="C:plasma membrane"/>
    <property type="evidence" value="ECO:0007669"/>
    <property type="project" value="TreeGrafter"/>
</dbReference>
<feature type="transmembrane region" description="Helical" evidence="7">
    <location>
        <begin position="91"/>
        <end position="110"/>
    </location>
</feature>
<evidence type="ECO:0000313" key="10">
    <source>
        <dbReference type="Proteomes" id="UP001215598"/>
    </source>
</evidence>
<dbReference type="EMBL" id="JARKIB010000635">
    <property type="protein sequence ID" value="KAJ7696163.1"/>
    <property type="molecule type" value="Genomic_DNA"/>
</dbReference>
<feature type="transmembrane region" description="Helical" evidence="7">
    <location>
        <begin position="208"/>
        <end position="229"/>
    </location>
</feature>
<keyword evidence="4 7" id="KW-1133">Transmembrane helix</keyword>
<feature type="transmembrane region" description="Helical" evidence="7">
    <location>
        <begin position="451"/>
        <end position="472"/>
    </location>
</feature>
<dbReference type="Pfam" id="PF07690">
    <property type="entry name" value="MFS_1"/>
    <property type="match status" value="1"/>
</dbReference>
<feature type="transmembrane region" description="Helical" evidence="7">
    <location>
        <begin position="354"/>
        <end position="376"/>
    </location>
</feature>
<gene>
    <name evidence="9" type="ORF">B0H16DRAFT_1647840</name>
</gene>
<dbReference type="Gene3D" id="1.20.1250.20">
    <property type="entry name" value="MFS general substrate transporter like domains"/>
    <property type="match status" value="1"/>
</dbReference>
<evidence type="ECO:0000256" key="5">
    <source>
        <dbReference type="ARBA" id="ARBA00023136"/>
    </source>
</evidence>
<evidence type="ECO:0000256" key="6">
    <source>
        <dbReference type="SAM" id="MobiDB-lite"/>
    </source>
</evidence>
<dbReference type="GO" id="GO:0042908">
    <property type="term" value="P:xenobiotic transport"/>
    <property type="evidence" value="ECO:0007669"/>
    <property type="project" value="UniProtKB-ARBA"/>
</dbReference>
<evidence type="ECO:0000256" key="3">
    <source>
        <dbReference type="ARBA" id="ARBA00022692"/>
    </source>
</evidence>